<reference evidence="6 7" key="1">
    <citation type="submission" date="2017-08" db="EMBL/GenBank/DDBJ databases">
        <authorList>
            <person name="de Groot N.N."/>
        </authorList>
    </citation>
    <scope>NUCLEOTIDE SEQUENCE [LARGE SCALE GENOMIC DNA]</scope>
    <source>
        <strain evidence="6 7">JC228</strain>
    </source>
</reference>
<organism evidence="6 7">
    <name type="scientific">Bacillus oleivorans</name>
    <dbReference type="NCBI Taxonomy" id="1448271"/>
    <lineage>
        <taxon>Bacteria</taxon>
        <taxon>Bacillati</taxon>
        <taxon>Bacillota</taxon>
        <taxon>Bacilli</taxon>
        <taxon>Bacillales</taxon>
        <taxon>Bacillaceae</taxon>
        <taxon>Bacillus</taxon>
    </lineage>
</organism>
<dbReference type="GO" id="GO:0000976">
    <property type="term" value="F:transcription cis-regulatory region binding"/>
    <property type="evidence" value="ECO:0007669"/>
    <property type="project" value="TreeGrafter"/>
</dbReference>
<dbReference type="Pfam" id="PF03466">
    <property type="entry name" value="LysR_substrate"/>
    <property type="match status" value="1"/>
</dbReference>
<evidence type="ECO:0000313" key="7">
    <source>
        <dbReference type="Proteomes" id="UP000219546"/>
    </source>
</evidence>
<dbReference type="PRINTS" id="PR00039">
    <property type="entry name" value="HTHLYSR"/>
</dbReference>
<evidence type="ECO:0000256" key="3">
    <source>
        <dbReference type="ARBA" id="ARBA00023125"/>
    </source>
</evidence>
<dbReference type="Proteomes" id="UP000219546">
    <property type="component" value="Unassembled WGS sequence"/>
</dbReference>
<comment type="similarity">
    <text evidence="1">Belongs to the LysR transcriptional regulatory family.</text>
</comment>
<keyword evidence="3 6" id="KW-0238">DNA-binding</keyword>
<dbReference type="PROSITE" id="PS50931">
    <property type="entry name" value="HTH_LYSR"/>
    <property type="match status" value="1"/>
</dbReference>
<evidence type="ECO:0000256" key="1">
    <source>
        <dbReference type="ARBA" id="ARBA00009437"/>
    </source>
</evidence>
<dbReference type="InterPro" id="IPR036390">
    <property type="entry name" value="WH_DNA-bd_sf"/>
</dbReference>
<dbReference type="Gene3D" id="1.10.10.10">
    <property type="entry name" value="Winged helix-like DNA-binding domain superfamily/Winged helix DNA-binding domain"/>
    <property type="match status" value="1"/>
</dbReference>
<dbReference type="PANTHER" id="PTHR30126:SF40">
    <property type="entry name" value="HTH-TYPE TRANSCRIPTIONAL REGULATOR GLTR"/>
    <property type="match status" value="1"/>
</dbReference>
<evidence type="ECO:0000256" key="4">
    <source>
        <dbReference type="ARBA" id="ARBA00023163"/>
    </source>
</evidence>
<keyword evidence="4" id="KW-0804">Transcription</keyword>
<dbReference type="AlphaFoldDB" id="A0A285D4M7"/>
<dbReference type="GO" id="GO:0003700">
    <property type="term" value="F:DNA-binding transcription factor activity"/>
    <property type="evidence" value="ECO:0007669"/>
    <property type="project" value="InterPro"/>
</dbReference>
<dbReference type="InterPro" id="IPR000847">
    <property type="entry name" value="LysR_HTH_N"/>
</dbReference>
<dbReference type="EMBL" id="OAOP01000010">
    <property type="protein sequence ID" value="SNX74774.1"/>
    <property type="molecule type" value="Genomic_DNA"/>
</dbReference>
<dbReference type="Gene3D" id="3.40.190.290">
    <property type="match status" value="1"/>
</dbReference>
<dbReference type="PANTHER" id="PTHR30126">
    <property type="entry name" value="HTH-TYPE TRANSCRIPTIONAL REGULATOR"/>
    <property type="match status" value="1"/>
</dbReference>
<evidence type="ECO:0000313" key="6">
    <source>
        <dbReference type="EMBL" id="SNX74774.1"/>
    </source>
</evidence>
<protein>
    <submittedName>
        <fullName evidence="6">DNA-binding transcriptional LysR family regulator</fullName>
    </submittedName>
</protein>
<dbReference type="SUPFAM" id="SSF46785">
    <property type="entry name" value="Winged helix' DNA-binding domain"/>
    <property type="match status" value="1"/>
</dbReference>
<evidence type="ECO:0000259" key="5">
    <source>
        <dbReference type="PROSITE" id="PS50931"/>
    </source>
</evidence>
<keyword evidence="2" id="KW-0805">Transcription regulation</keyword>
<proteinExistence type="inferred from homology"/>
<dbReference type="OrthoDB" id="9785745at2"/>
<dbReference type="Pfam" id="PF00126">
    <property type="entry name" value="HTH_1"/>
    <property type="match status" value="1"/>
</dbReference>
<keyword evidence="7" id="KW-1185">Reference proteome</keyword>
<accession>A0A285D4M7</accession>
<dbReference type="InterPro" id="IPR005119">
    <property type="entry name" value="LysR_subst-bd"/>
</dbReference>
<dbReference type="CDD" id="cd05466">
    <property type="entry name" value="PBP2_LTTR_substrate"/>
    <property type="match status" value="1"/>
</dbReference>
<sequence length="302" mass="34479">MNMEQIEAFIYVSLTGSFSRAGEILHISQPSVSARIKTLENEMGYPFFIRNGKMVHLTKEGETFLPYAKIVLENMRDAVQAIQQTNSNTKGEIKIATVFTVSNYVLPFLLKEFNDSYPNVKLVINTVRPDHVLDMVLNHEVPLGICSSVNHLPIETTLLFEDELVLAIYPEHPFSSMNTIRINDLANQPFILFNRGSSDWEMINKALKTVGVKPNVVLEGDNIELIKHMVRKKMGIGFLPRFSIEEELQSGDLFEVPIRSFPRLSLPFQVLYLKETKIDGTLKIFYNFLLNKLNREGSRKVI</sequence>
<feature type="domain" description="HTH lysR-type" evidence="5">
    <location>
        <begin position="1"/>
        <end position="58"/>
    </location>
</feature>
<evidence type="ECO:0000256" key="2">
    <source>
        <dbReference type="ARBA" id="ARBA00023015"/>
    </source>
</evidence>
<dbReference type="RefSeq" id="WP_097160115.1">
    <property type="nucleotide sequence ID" value="NZ_JBEPMQ010000011.1"/>
</dbReference>
<name>A0A285D4M7_9BACI</name>
<gene>
    <name evidence="6" type="ORF">SAMN05877753_11066</name>
</gene>
<dbReference type="SUPFAM" id="SSF53850">
    <property type="entry name" value="Periplasmic binding protein-like II"/>
    <property type="match status" value="1"/>
</dbReference>
<dbReference type="FunFam" id="1.10.10.10:FF:000001">
    <property type="entry name" value="LysR family transcriptional regulator"/>
    <property type="match status" value="1"/>
</dbReference>
<dbReference type="InterPro" id="IPR036388">
    <property type="entry name" value="WH-like_DNA-bd_sf"/>
</dbReference>